<evidence type="ECO:0000259" key="2">
    <source>
        <dbReference type="PROSITE" id="PS52029"/>
    </source>
</evidence>
<keyword evidence="4" id="KW-1185">Reference proteome</keyword>
<sequence length="178" mass="19328">MDIDVWQHGPQAHGGRLRIGDTVMRCALGRNGVTSPGREGDGASPAGTFALRHVLYRGDRGYRPSTALQARPIGPRDGWCDESADPAYNRPVRLPYSSSAEKLARRDRLYDVVVVLGHNDAPVVPGLGSAIFMHVARPDFGPTLGCVALDPDDLSYVLRRVTPRSSITIHPYPFGQSV</sequence>
<dbReference type="PATRIC" id="fig|1458461.3.peg.1538"/>
<dbReference type="OrthoDB" id="9804204at2"/>
<dbReference type="PROSITE" id="PS52029">
    <property type="entry name" value="LD_TPASE"/>
    <property type="match status" value="1"/>
</dbReference>
<dbReference type="InterPro" id="IPR005490">
    <property type="entry name" value="LD_TPept_cat_dom"/>
</dbReference>
<name>X5M8S0_9HYPH</name>
<dbReference type="GO" id="GO:0071555">
    <property type="term" value="P:cell wall organization"/>
    <property type="evidence" value="ECO:0007669"/>
    <property type="project" value="UniProtKB-UniRule"/>
</dbReference>
<evidence type="ECO:0000256" key="1">
    <source>
        <dbReference type="PROSITE-ProRule" id="PRU01373"/>
    </source>
</evidence>
<evidence type="ECO:0000313" key="3">
    <source>
        <dbReference type="EMBL" id="CDO59753.1"/>
    </source>
</evidence>
<reference evidence="3 4" key="1">
    <citation type="journal article" date="2014" name="Front. Genet.">
        <title>Genome and metabolic network of "Candidatus Phaeomarinobacter ectocarpi" Ec32, a new candidate genus of Alphaproteobacteria frequently associated with brown algae.</title>
        <authorList>
            <person name="Dittami S.M."/>
            <person name="Barbeyron T."/>
            <person name="Boyen C."/>
            <person name="Cambefort J."/>
            <person name="Collet G."/>
            <person name="Delage L."/>
            <person name="Gobet A."/>
            <person name="Groisillier A."/>
            <person name="Leblanc C."/>
            <person name="Michel G."/>
            <person name="Scornet D."/>
            <person name="Siegel A."/>
            <person name="Tapia J.E."/>
            <person name="Tonon T."/>
        </authorList>
    </citation>
    <scope>NUCLEOTIDE SEQUENCE [LARGE SCALE GENOMIC DNA]</scope>
    <source>
        <strain evidence="3 4">Ec32</strain>
    </source>
</reference>
<dbReference type="KEGG" id="pect:BN1012_Phect1539"/>
<organism evidence="3 4">
    <name type="scientific">Candidatus Phaeomarinibacter ectocarpi</name>
    <dbReference type="NCBI Taxonomy" id="1458461"/>
    <lineage>
        <taxon>Bacteria</taxon>
        <taxon>Pseudomonadati</taxon>
        <taxon>Pseudomonadota</taxon>
        <taxon>Alphaproteobacteria</taxon>
        <taxon>Hyphomicrobiales</taxon>
        <taxon>Parvibaculaceae</taxon>
        <taxon>Candidatus Phaeomarinibacter</taxon>
    </lineage>
</organism>
<feature type="active site" description="Proton donor/acceptor" evidence="1">
    <location>
        <position position="134"/>
    </location>
</feature>
<gene>
    <name evidence="3" type="ORF">BN1012_Phect1539</name>
</gene>
<dbReference type="GO" id="GO:0016740">
    <property type="term" value="F:transferase activity"/>
    <property type="evidence" value="ECO:0007669"/>
    <property type="project" value="InterPro"/>
</dbReference>
<dbReference type="GO" id="GO:0009252">
    <property type="term" value="P:peptidoglycan biosynthetic process"/>
    <property type="evidence" value="ECO:0007669"/>
    <property type="project" value="UniProtKB-KW"/>
</dbReference>
<dbReference type="EMBL" id="HG966617">
    <property type="protein sequence ID" value="CDO59753.1"/>
    <property type="molecule type" value="Genomic_DNA"/>
</dbReference>
<keyword evidence="1" id="KW-0133">Cell shape</keyword>
<dbReference type="PANTHER" id="PTHR38589">
    <property type="entry name" value="BLR0621 PROTEIN"/>
    <property type="match status" value="1"/>
</dbReference>
<protein>
    <submittedName>
        <fullName evidence="3">Mll4235 protein</fullName>
    </submittedName>
</protein>
<dbReference type="STRING" id="1458461.BN1012_Phect1539"/>
<keyword evidence="1" id="KW-0961">Cell wall biogenesis/degradation</keyword>
<comment type="pathway">
    <text evidence="1">Cell wall biogenesis; peptidoglycan biosynthesis.</text>
</comment>
<feature type="domain" description="L,D-TPase catalytic" evidence="2">
    <location>
        <begin position="1"/>
        <end position="170"/>
    </location>
</feature>
<dbReference type="GO" id="GO:0008360">
    <property type="term" value="P:regulation of cell shape"/>
    <property type="evidence" value="ECO:0007669"/>
    <property type="project" value="UniProtKB-UniRule"/>
</dbReference>
<keyword evidence="1" id="KW-0573">Peptidoglycan synthesis</keyword>
<dbReference type="Proteomes" id="UP000032160">
    <property type="component" value="Chromosome I"/>
</dbReference>
<dbReference type="Pfam" id="PF03734">
    <property type="entry name" value="YkuD"/>
    <property type="match status" value="1"/>
</dbReference>
<dbReference type="RefSeq" id="WP_043950311.1">
    <property type="nucleotide sequence ID" value="NZ_HG966617.1"/>
</dbReference>
<dbReference type="AlphaFoldDB" id="X5M8S0"/>
<dbReference type="HOGENOM" id="CLU_105370_0_0_5"/>
<feature type="active site" description="Nucleophile" evidence="1">
    <location>
        <position position="146"/>
    </location>
</feature>
<proteinExistence type="predicted"/>
<dbReference type="PANTHER" id="PTHR38589:SF1">
    <property type="entry name" value="BLR0621 PROTEIN"/>
    <property type="match status" value="1"/>
</dbReference>
<evidence type="ECO:0000313" key="4">
    <source>
        <dbReference type="Proteomes" id="UP000032160"/>
    </source>
</evidence>
<accession>X5M8S0</accession>